<feature type="region of interest" description="Disordered" evidence="2">
    <location>
        <begin position="1"/>
        <end position="20"/>
    </location>
</feature>
<feature type="coiled-coil region" evidence="1">
    <location>
        <begin position="124"/>
        <end position="179"/>
    </location>
</feature>
<name>A0ABW1EEU6_9BACT</name>
<dbReference type="Gene3D" id="1.20.5.340">
    <property type="match status" value="1"/>
</dbReference>
<evidence type="ECO:0000313" key="4">
    <source>
        <dbReference type="Proteomes" id="UP001596091"/>
    </source>
</evidence>
<organism evidence="3 4">
    <name type="scientific">Acidicapsa dinghuensis</name>
    <dbReference type="NCBI Taxonomy" id="2218256"/>
    <lineage>
        <taxon>Bacteria</taxon>
        <taxon>Pseudomonadati</taxon>
        <taxon>Acidobacteriota</taxon>
        <taxon>Terriglobia</taxon>
        <taxon>Terriglobales</taxon>
        <taxon>Acidobacteriaceae</taxon>
        <taxon>Acidicapsa</taxon>
    </lineage>
</organism>
<dbReference type="RefSeq" id="WP_263336234.1">
    <property type="nucleotide sequence ID" value="NZ_JAGSYH010000003.1"/>
</dbReference>
<proteinExistence type="predicted"/>
<sequence>MEAHLDQQESMFAEPAELESQEYVESFLGQDQISEPEPILDEDSEALFAGSEQDADSGYSAVAAKPVEGEAVATEAFEAASMPETKTVEPPSAAEAKHSEELTPLSADDFSALEERILRAVKLVQTEREARIAAEDRAAQLQSQVDAQNPAIERLQSDIELLRLEREQVRQRVERLLAQLDALEL</sequence>
<gene>
    <name evidence="3" type="ORF">ACFPT7_10005</name>
</gene>
<dbReference type="Proteomes" id="UP001596091">
    <property type="component" value="Unassembled WGS sequence"/>
</dbReference>
<protein>
    <submittedName>
        <fullName evidence="3">Uncharacterized protein</fullName>
    </submittedName>
</protein>
<keyword evidence="1" id="KW-0175">Coiled coil</keyword>
<evidence type="ECO:0000313" key="3">
    <source>
        <dbReference type="EMBL" id="MFC5862623.1"/>
    </source>
</evidence>
<feature type="region of interest" description="Disordered" evidence="2">
    <location>
        <begin position="77"/>
        <end position="101"/>
    </location>
</feature>
<comment type="caution">
    <text evidence="3">The sequence shown here is derived from an EMBL/GenBank/DDBJ whole genome shotgun (WGS) entry which is preliminary data.</text>
</comment>
<dbReference type="EMBL" id="JBHSPH010000002">
    <property type="protein sequence ID" value="MFC5862623.1"/>
    <property type="molecule type" value="Genomic_DNA"/>
</dbReference>
<keyword evidence="4" id="KW-1185">Reference proteome</keyword>
<evidence type="ECO:0000256" key="2">
    <source>
        <dbReference type="SAM" id="MobiDB-lite"/>
    </source>
</evidence>
<evidence type="ECO:0000256" key="1">
    <source>
        <dbReference type="SAM" id="Coils"/>
    </source>
</evidence>
<accession>A0ABW1EEU6</accession>
<reference evidence="4" key="1">
    <citation type="journal article" date="2019" name="Int. J. Syst. Evol. Microbiol.">
        <title>The Global Catalogue of Microorganisms (GCM) 10K type strain sequencing project: providing services to taxonomists for standard genome sequencing and annotation.</title>
        <authorList>
            <consortium name="The Broad Institute Genomics Platform"/>
            <consortium name="The Broad Institute Genome Sequencing Center for Infectious Disease"/>
            <person name="Wu L."/>
            <person name="Ma J."/>
        </authorList>
    </citation>
    <scope>NUCLEOTIDE SEQUENCE [LARGE SCALE GENOMIC DNA]</scope>
    <source>
        <strain evidence="4">JCM 4087</strain>
    </source>
</reference>